<dbReference type="CDD" id="cd09757">
    <property type="entry name" value="Cas8c_I-C"/>
    <property type="match status" value="1"/>
</dbReference>
<dbReference type="Proteomes" id="UP000250744">
    <property type="component" value="Unassembled WGS sequence"/>
</dbReference>
<dbReference type="Pfam" id="PF09709">
    <property type="entry name" value="Cas_Csd1"/>
    <property type="match status" value="1"/>
</dbReference>
<dbReference type="OrthoDB" id="5389988at2"/>
<organism evidence="1 2">
    <name type="scientific">Nitrincola tibetensis</name>
    <dbReference type="NCBI Taxonomy" id="2219697"/>
    <lineage>
        <taxon>Bacteria</taxon>
        <taxon>Pseudomonadati</taxon>
        <taxon>Pseudomonadota</taxon>
        <taxon>Gammaproteobacteria</taxon>
        <taxon>Oceanospirillales</taxon>
        <taxon>Oceanospirillaceae</taxon>
        <taxon>Nitrincola</taxon>
    </lineage>
</organism>
<evidence type="ECO:0000313" key="2">
    <source>
        <dbReference type="Proteomes" id="UP000250744"/>
    </source>
</evidence>
<dbReference type="InterPro" id="IPR010144">
    <property type="entry name" value="CRISPR-assoc_prot_Csd1-typ"/>
</dbReference>
<keyword evidence="2" id="KW-1185">Reference proteome</keyword>
<name>A0A364NS91_9GAMM</name>
<evidence type="ECO:0000313" key="1">
    <source>
        <dbReference type="EMBL" id="RAU19890.1"/>
    </source>
</evidence>
<proteinExistence type="predicted"/>
<reference evidence="1 2" key="1">
    <citation type="submission" date="2018-06" db="EMBL/GenBank/DDBJ databases">
        <title>Nitrincola tibetense sp. nov., isolated from Lake XuguoCo on Tibetan Plateau.</title>
        <authorList>
            <person name="Xing P."/>
        </authorList>
    </citation>
    <scope>NUCLEOTIDE SEQUENCE [LARGE SCALE GENOMIC DNA]</scope>
    <source>
        <strain evidence="2">xg18</strain>
    </source>
</reference>
<dbReference type="EMBL" id="QKRX01000001">
    <property type="protein sequence ID" value="RAU19890.1"/>
    <property type="molecule type" value="Genomic_DNA"/>
</dbReference>
<gene>
    <name evidence="1" type="primary">cas8c</name>
    <name evidence="1" type="ORF">DN062_02115</name>
</gene>
<dbReference type="RefSeq" id="WP_112157070.1">
    <property type="nucleotide sequence ID" value="NZ_QKRX01000001.1"/>
</dbReference>
<protein>
    <submittedName>
        <fullName evidence="1">Type I-C CRISPR-associated protein Cas8c/Csd1</fullName>
    </submittedName>
</protein>
<comment type="caution">
    <text evidence="1">The sequence shown here is derived from an EMBL/GenBank/DDBJ whole genome shotgun (WGS) entry which is preliminary data.</text>
</comment>
<dbReference type="AlphaFoldDB" id="A0A364NS91"/>
<accession>A0A364NS91</accession>
<sequence length="687" mass="78006">MSWMAKLYDTYEQAMKLDLPEDKRLMPISHTLQNAHINIEIDGCGNFLRAKILEKTQIVLPATERSAGRSRGEAPHPLADKLQYVAADYAKFGGKKKNYFDGYQEQLKRWCESQNSHPKVLAVLNYVSKGRVIEDLVGAKVCYLDASKQLLTSWPFDNVEENPLPLLFKVLPKESGELDQGNAMVCWSVINTGDLIPETWKDESVQHAWIAFDADESGKEGFCYASGQLQPAASNHPAKLRHTGDKAKLISANDNSGFTFRGRLVDGEQVAVVGFETTQKAHNALRWLISNQANRNGDQVVIAWAISGKPRPALLVPTWDLDNFDVFTDESHDVLSIATDPTTDLGQSFAKALGRYMAGYFDGRIASLKEHESIVVMGLDSATSGRMAIIFYRDFMAKDYVKTIEKWHLHLAWPMQVSKETQDSGKKAKKETYWIISAPSLSRILKAAYGSIADSSKELKKNLYERLLPCIADGRPLPRDIVDLAIKRASNRNIKRLGDKYSTPASELNAWLSDLCVACALYRGFHHPERQPDSRKWREYKMSLDTNHTGRDYLYGRLLAVAERIEEIAMFVAKEPSRTTHASRLMQRFSDRPASTWLNIEHALIPYQQRLRIKMPPLESAYKKLLDDIADAFDRKEFSSDKRLSGEYLLGFHCQRKWLRDHKLEKGHWVTKSSEEPELTVFEGEEQ</sequence>
<dbReference type="NCBIfam" id="TIGR01863">
    <property type="entry name" value="cas_Csd1"/>
    <property type="match status" value="1"/>
</dbReference>